<name>A0ABM3MB95_GALME</name>
<dbReference type="GeneID" id="128200126"/>
<evidence type="ECO:0000313" key="2">
    <source>
        <dbReference type="Proteomes" id="UP001652740"/>
    </source>
</evidence>
<evidence type="ECO:0000256" key="1">
    <source>
        <dbReference type="SAM" id="MobiDB-lite"/>
    </source>
</evidence>
<organism evidence="2 3">
    <name type="scientific">Galleria mellonella</name>
    <name type="common">Greater wax moth</name>
    <dbReference type="NCBI Taxonomy" id="7137"/>
    <lineage>
        <taxon>Eukaryota</taxon>
        <taxon>Metazoa</taxon>
        <taxon>Ecdysozoa</taxon>
        <taxon>Arthropoda</taxon>
        <taxon>Hexapoda</taxon>
        <taxon>Insecta</taxon>
        <taxon>Pterygota</taxon>
        <taxon>Neoptera</taxon>
        <taxon>Endopterygota</taxon>
        <taxon>Lepidoptera</taxon>
        <taxon>Glossata</taxon>
        <taxon>Ditrysia</taxon>
        <taxon>Pyraloidea</taxon>
        <taxon>Pyralidae</taxon>
        <taxon>Galleriinae</taxon>
        <taxon>Galleria</taxon>
    </lineage>
</organism>
<sequence>MTTNFSANLMNPPKLVPLKTEEEKGIILDKLITPTLLKNFELYVVLKPKTDTMSQIKNNDNDSGTIDDTPLICLSDDECTNSSSSKTNSTSQHSTTQINRSTSSKDACDLIDLYENILVTASDVQDHSRAVYASFFDKYEDYDKVNTVSNDKRYAANTQTTEFSKNNTNIPYKTQNTLIDYCNRPIVEENVPRARMVDQIFDDLFEKQKMLIPKLDMDRFDDIDEELIDNVLYEKCDESLRIKQLKDNAEKLRETVKGIAKDTNTVVRTSPASIKISLNSYNMLTLYSSLVDTKLKSKIDIQNPLRYYEPAKFCYPIQGAGLDIFEFRTLAIKKNSKQYAKKNIRVSDEDKRNFTKGPSLDEKTTVLPQIMKRLIAKKDEMNKENNWHKRLILDDGTCSKKPEMRLAHNKNEVMLNPEILTDDCNRDRLRALQTRRMFESFVHTGNIIP</sequence>
<dbReference type="RefSeq" id="XP_052748405.1">
    <property type="nucleotide sequence ID" value="XM_052892445.1"/>
</dbReference>
<dbReference type="Proteomes" id="UP001652740">
    <property type="component" value="Unplaced"/>
</dbReference>
<keyword evidence="2" id="KW-1185">Reference proteome</keyword>
<accession>A0ABM3MB95</accession>
<feature type="compositionally biased region" description="Low complexity" evidence="1">
    <location>
        <begin position="82"/>
        <end position="97"/>
    </location>
</feature>
<evidence type="ECO:0000313" key="3">
    <source>
        <dbReference type="RefSeq" id="XP_052748405.1"/>
    </source>
</evidence>
<reference evidence="3" key="1">
    <citation type="submission" date="2025-08" db="UniProtKB">
        <authorList>
            <consortium name="RefSeq"/>
        </authorList>
    </citation>
    <scope>IDENTIFICATION</scope>
    <source>
        <tissue evidence="3">Whole larvae</tissue>
    </source>
</reference>
<protein>
    <submittedName>
        <fullName evidence="3">Uncharacterized protein LOC128200126</fullName>
    </submittedName>
</protein>
<gene>
    <name evidence="3" type="primary">LOC128200126</name>
</gene>
<feature type="region of interest" description="Disordered" evidence="1">
    <location>
        <begin position="82"/>
        <end position="101"/>
    </location>
</feature>
<proteinExistence type="predicted"/>